<feature type="region of interest" description="Disordered" evidence="1">
    <location>
        <begin position="679"/>
        <end position="785"/>
    </location>
</feature>
<feature type="transmembrane region" description="Helical" evidence="2">
    <location>
        <begin position="62"/>
        <end position="85"/>
    </location>
</feature>
<keyword evidence="2" id="KW-0812">Transmembrane</keyword>
<dbReference type="GO" id="GO:0032259">
    <property type="term" value="P:methylation"/>
    <property type="evidence" value="ECO:0007669"/>
    <property type="project" value="UniProtKB-KW"/>
</dbReference>
<dbReference type="AlphaFoldDB" id="A0A9K3P7Z7"/>
<keyword evidence="5" id="KW-1185">Reference proteome</keyword>
<feature type="region of interest" description="Disordered" evidence="1">
    <location>
        <begin position="106"/>
        <end position="188"/>
    </location>
</feature>
<feature type="compositionally biased region" description="Basic residues" evidence="1">
    <location>
        <begin position="741"/>
        <end position="750"/>
    </location>
</feature>
<dbReference type="PANTHER" id="PTHR13271">
    <property type="entry name" value="UNCHARACTERIZED PUTATIVE METHYLTRANSFERASE"/>
    <property type="match status" value="1"/>
</dbReference>
<dbReference type="CDD" id="cd10527">
    <property type="entry name" value="SET_LSMT"/>
    <property type="match status" value="1"/>
</dbReference>
<evidence type="ECO:0000256" key="2">
    <source>
        <dbReference type="SAM" id="Phobius"/>
    </source>
</evidence>
<sequence>MRQESGLFSSSCEALSTACPSLGHCQSSKRSTTATSRGCIQKKTDQQKWICRRRRRRRRQPISPFCTSYILKIATAVAAVALYAATIPATRTGFAGRVLASTSSKPLVRATGSGSDSHLLRNNPLRTSIHTPSSSATLVGQQQQDQRTFSIHSWQDRQDRQPTRNLLLEEEEDREGIPDDSTTSSRRQQEKEFLQWCYEAWGIDSSRVEIDVFEYNDYILAMEDRIDIFCEDCYDDDDDGDSNDGGGSGLGNALFYYDDLEEDRLVSITDYPPVQIRGLKAATDLIAGEVILSIPHRALWTLSNVIDKDPALSKIMGKELREQHGWDSQIDEIPLLAVALLYHMKLLRDDSVKNSPHGPYLQILLQEDLDKSIPHLWSSYKLRRSATSLVRKIAKGIQRDVVEMYETIVLVLVEEHPNIFGEPWEEMREADYEVNFTDDDQKRGRIVVDESGDEWMFSLERFHWAFALINSRHWHLPVPENPAENPPPSLNTDGDEDESSPSTSDVDDNVSFNDQPPASMPTEEWMHHQREQLIKEEKRESKSVDPGPGSLVVGSSFLAPVADLLNFGPPCTRGVYNHTTDSFEIIATCPFRQGQEITFWYTDACEDVFMANYGFTMPLLVPKCPNANDEAVATIQHLSRDLGFAYEQLHRMDQQIDELVSVLHDCHCENQTDYLKIRKNGGYDGPSRNGPPVGPSSSISPPRDDGDIQYDVNLYPVQNRNNGGRNHHNRDGSYRNDARHAIRGRSRRSQSTKDRRKNSGGESSSKGNTAPPRRKPRGSSRKSEF</sequence>
<keyword evidence="3" id="KW-0489">Methyltransferase</keyword>
<feature type="compositionally biased region" description="Polar residues" evidence="1">
    <location>
        <begin position="500"/>
        <end position="516"/>
    </location>
</feature>
<keyword evidence="2" id="KW-1133">Transmembrane helix</keyword>
<evidence type="ECO:0000313" key="3">
    <source>
        <dbReference type="EMBL" id="KAG7337497.1"/>
    </source>
</evidence>
<dbReference type="GO" id="GO:0016279">
    <property type="term" value="F:protein-lysine N-methyltransferase activity"/>
    <property type="evidence" value="ECO:0007669"/>
    <property type="project" value="TreeGrafter"/>
</dbReference>
<gene>
    <name evidence="3" type="ORF">IV203_017608</name>
    <name evidence="4" type="ORF">IV203_030585</name>
</gene>
<reference evidence="3" key="2">
    <citation type="submission" date="2021-04" db="EMBL/GenBank/DDBJ databases">
        <authorList>
            <person name="Podell S."/>
        </authorList>
    </citation>
    <scope>NUCLEOTIDE SEQUENCE</scope>
    <source>
        <strain evidence="3">Hildebrandi</strain>
    </source>
</reference>
<dbReference type="InterPro" id="IPR050600">
    <property type="entry name" value="SETD3_SETD6_MTase"/>
</dbReference>
<name>A0A9K3P7Z7_9STRA</name>
<keyword evidence="3" id="KW-0808">Transferase</keyword>
<keyword evidence="2" id="KW-0472">Membrane</keyword>
<feature type="compositionally biased region" description="Basic residues" evidence="1">
    <location>
        <begin position="772"/>
        <end position="785"/>
    </location>
</feature>
<protein>
    <submittedName>
        <fullName evidence="3">SET methyltransferase domain containing protein</fullName>
    </submittedName>
</protein>
<feature type="compositionally biased region" description="Basic and acidic residues" evidence="1">
    <location>
        <begin position="729"/>
        <end position="740"/>
    </location>
</feature>
<feature type="region of interest" description="Disordered" evidence="1">
    <location>
        <begin position="479"/>
        <end position="530"/>
    </location>
</feature>
<feature type="compositionally biased region" description="Polar residues" evidence="1">
    <location>
        <begin position="124"/>
        <end position="153"/>
    </location>
</feature>
<organism evidence="3 5">
    <name type="scientific">Nitzschia inconspicua</name>
    <dbReference type="NCBI Taxonomy" id="303405"/>
    <lineage>
        <taxon>Eukaryota</taxon>
        <taxon>Sar</taxon>
        <taxon>Stramenopiles</taxon>
        <taxon>Ochrophyta</taxon>
        <taxon>Bacillariophyta</taxon>
        <taxon>Bacillariophyceae</taxon>
        <taxon>Bacillariophycidae</taxon>
        <taxon>Bacillariales</taxon>
        <taxon>Bacillariaceae</taxon>
        <taxon>Nitzschia</taxon>
    </lineage>
</organism>
<dbReference type="EMBL" id="JAGRRH010000006">
    <property type="protein sequence ID" value="KAG7367842.1"/>
    <property type="molecule type" value="Genomic_DNA"/>
</dbReference>
<dbReference type="EMBL" id="JAGRRH010000082">
    <property type="protein sequence ID" value="KAG7337497.1"/>
    <property type="molecule type" value="Genomic_DNA"/>
</dbReference>
<proteinExistence type="predicted"/>
<dbReference type="PANTHER" id="PTHR13271:SF121">
    <property type="entry name" value="SET DOMAIN-CONTAINING PROTEIN"/>
    <property type="match status" value="1"/>
</dbReference>
<accession>A0A9K3P7Z7</accession>
<dbReference type="OrthoDB" id="47230at2759"/>
<evidence type="ECO:0000313" key="4">
    <source>
        <dbReference type="EMBL" id="KAG7367842.1"/>
    </source>
</evidence>
<reference evidence="3" key="1">
    <citation type="journal article" date="2021" name="Sci. Rep.">
        <title>Diploid genomic architecture of Nitzschia inconspicua, an elite biomass production diatom.</title>
        <authorList>
            <person name="Oliver A."/>
            <person name="Podell S."/>
            <person name="Pinowska A."/>
            <person name="Traller J.C."/>
            <person name="Smith S.R."/>
            <person name="McClure R."/>
            <person name="Beliaev A."/>
            <person name="Bohutskyi P."/>
            <person name="Hill E.A."/>
            <person name="Rabines A."/>
            <person name="Zheng H."/>
            <person name="Allen L.Z."/>
            <person name="Kuo A."/>
            <person name="Grigoriev I.V."/>
            <person name="Allen A.E."/>
            <person name="Hazlebeck D."/>
            <person name="Allen E.E."/>
        </authorList>
    </citation>
    <scope>NUCLEOTIDE SEQUENCE</scope>
    <source>
        <strain evidence="3">Hildebrandi</strain>
    </source>
</reference>
<evidence type="ECO:0000256" key="1">
    <source>
        <dbReference type="SAM" id="MobiDB-lite"/>
    </source>
</evidence>
<dbReference type="Proteomes" id="UP000693970">
    <property type="component" value="Unassembled WGS sequence"/>
</dbReference>
<evidence type="ECO:0000313" key="5">
    <source>
        <dbReference type="Proteomes" id="UP000693970"/>
    </source>
</evidence>
<comment type="caution">
    <text evidence="3">The sequence shown here is derived from an EMBL/GenBank/DDBJ whole genome shotgun (WGS) entry which is preliminary data.</text>
</comment>